<dbReference type="EMBL" id="MHKL01000036">
    <property type="protein sequence ID" value="OGY88869.1"/>
    <property type="molecule type" value="Genomic_DNA"/>
</dbReference>
<dbReference type="AlphaFoldDB" id="A0A1G2BK11"/>
<comment type="caution">
    <text evidence="1">The sequence shown here is derived from an EMBL/GenBank/DDBJ whole genome shotgun (WGS) entry which is preliminary data.</text>
</comment>
<reference evidence="1 2" key="1">
    <citation type="journal article" date="2016" name="Nat. Commun.">
        <title>Thousands of microbial genomes shed light on interconnected biogeochemical processes in an aquifer system.</title>
        <authorList>
            <person name="Anantharaman K."/>
            <person name="Brown C.T."/>
            <person name="Hug L.A."/>
            <person name="Sharon I."/>
            <person name="Castelle C.J."/>
            <person name="Probst A.J."/>
            <person name="Thomas B.C."/>
            <person name="Singh A."/>
            <person name="Wilkins M.J."/>
            <person name="Karaoz U."/>
            <person name="Brodie E.L."/>
            <person name="Williams K.H."/>
            <person name="Hubbard S.S."/>
            <person name="Banfield J.F."/>
        </authorList>
    </citation>
    <scope>NUCLEOTIDE SEQUENCE [LARGE SCALE GENOMIC DNA]</scope>
</reference>
<protein>
    <submittedName>
        <fullName evidence="1">Uncharacterized protein</fullName>
    </submittedName>
</protein>
<sequence>MEDLSNYQKLKEDAQQYYNSIGKIFSPAFNQEIFFNAEGFNHIIFKSARTERERPSQILRFKLLPLGQKLIKVSTTYQEFEETIKEFEVKQHKKKVRVSKPVRYWGVIAIIDGRKIKVILRKIGDNGNIHFWSIVPAWVTNKYRDIKFFTTMKGNPEED</sequence>
<proteinExistence type="predicted"/>
<evidence type="ECO:0000313" key="1">
    <source>
        <dbReference type="EMBL" id="OGY88869.1"/>
    </source>
</evidence>
<name>A0A1G2BK11_9BACT</name>
<organism evidence="1 2">
    <name type="scientific">Candidatus Komeilibacteria bacterium RIFCSPLOWO2_01_FULL_45_10</name>
    <dbReference type="NCBI Taxonomy" id="1798550"/>
    <lineage>
        <taxon>Bacteria</taxon>
        <taxon>Candidatus Komeiliibacteriota</taxon>
    </lineage>
</organism>
<dbReference type="Proteomes" id="UP000178849">
    <property type="component" value="Unassembled WGS sequence"/>
</dbReference>
<accession>A0A1G2BK11</accession>
<gene>
    <name evidence="1" type="ORF">A2927_02640</name>
</gene>
<evidence type="ECO:0000313" key="2">
    <source>
        <dbReference type="Proteomes" id="UP000178849"/>
    </source>
</evidence>